<dbReference type="EMBL" id="ML977328">
    <property type="protein sequence ID" value="KAF2113198.1"/>
    <property type="molecule type" value="Genomic_DNA"/>
</dbReference>
<dbReference type="Proteomes" id="UP000799770">
    <property type="component" value="Unassembled WGS sequence"/>
</dbReference>
<organism evidence="2 3">
    <name type="scientific">Lophiotrema nucula</name>
    <dbReference type="NCBI Taxonomy" id="690887"/>
    <lineage>
        <taxon>Eukaryota</taxon>
        <taxon>Fungi</taxon>
        <taxon>Dikarya</taxon>
        <taxon>Ascomycota</taxon>
        <taxon>Pezizomycotina</taxon>
        <taxon>Dothideomycetes</taxon>
        <taxon>Pleosporomycetidae</taxon>
        <taxon>Pleosporales</taxon>
        <taxon>Lophiotremataceae</taxon>
        <taxon>Lophiotrema</taxon>
    </lineage>
</organism>
<protein>
    <submittedName>
        <fullName evidence="2">Uncharacterized protein</fullName>
    </submittedName>
</protein>
<dbReference type="AlphaFoldDB" id="A0A6A5Z433"/>
<reference evidence="2" key="1">
    <citation type="journal article" date="2020" name="Stud. Mycol.">
        <title>101 Dothideomycetes genomes: a test case for predicting lifestyles and emergence of pathogens.</title>
        <authorList>
            <person name="Haridas S."/>
            <person name="Albert R."/>
            <person name="Binder M."/>
            <person name="Bloem J."/>
            <person name="Labutti K."/>
            <person name="Salamov A."/>
            <person name="Andreopoulos B."/>
            <person name="Baker S."/>
            <person name="Barry K."/>
            <person name="Bills G."/>
            <person name="Bluhm B."/>
            <person name="Cannon C."/>
            <person name="Castanera R."/>
            <person name="Culley D."/>
            <person name="Daum C."/>
            <person name="Ezra D."/>
            <person name="Gonzalez J."/>
            <person name="Henrissat B."/>
            <person name="Kuo A."/>
            <person name="Liang C."/>
            <person name="Lipzen A."/>
            <person name="Lutzoni F."/>
            <person name="Magnuson J."/>
            <person name="Mondo S."/>
            <person name="Nolan M."/>
            <person name="Ohm R."/>
            <person name="Pangilinan J."/>
            <person name="Park H.-J."/>
            <person name="Ramirez L."/>
            <person name="Alfaro M."/>
            <person name="Sun H."/>
            <person name="Tritt A."/>
            <person name="Yoshinaga Y."/>
            <person name="Zwiers L.-H."/>
            <person name="Turgeon B."/>
            <person name="Goodwin S."/>
            <person name="Spatafora J."/>
            <person name="Crous P."/>
            <person name="Grigoriev I."/>
        </authorList>
    </citation>
    <scope>NUCLEOTIDE SEQUENCE</scope>
    <source>
        <strain evidence="2">CBS 627.86</strain>
    </source>
</reference>
<proteinExistence type="predicted"/>
<evidence type="ECO:0000313" key="3">
    <source>
        <dbReference type="Proteomes" id="UP000799770"/>
    </source>
</evidence>
<feature type="region of interest" description="Disordered" evidence="1">
    <location>
        <begin position="48"/>
        <end position="81"/>
    </location>
</feature>
<sequence length="133" mass="14245">MASSSDVHSKAVRKQAGVVAPLVAYASSSTALDFAIDAERVTASSVTTQAVASKEQDDEARGAQCKKQRGTTGMLADEVNDTPPETKILQTLILESNVKKECMADGLAKHRYSFAVKADVEALRGELIEYLLE</sequence>
<name>A0A6A5Z433_9PLEO</name>
<evidence type="ECO:0000313" key="2">
    <source>
        <dbReference type="EMBL" id="KAF2113198.1"/>
    </source>
</evidence>
<accession>A0A6A5Z433</accession>
<evidence type="ECO:0000256" key="1">
    <source>
        <dbReference type="SAM" id="MobiDB-lite"/>
    </source>
</evidence>
<gene>
    <name evidence="2" type="ORF">BDV96DRAFT_648170</name>
</gene>
<keyword evidence="3" id="KW-1185">Reference proteome</keyword>